<dbReference type="PATRIC" id="fig|1030009.3.peg.270"/>
<organism evidence="2 3">
    <name type="scientific">Listeria monocytogenes serotype 4a (strain M7)</name>
    <dbReference type="NCBI Taxonomy" id="1030009"/>
    <lineage>
        <taxon>Bacteria</taxon>
        <taxon>Bacillati</taxon>
        <taxon>Bacillota</taxon>
        <taxon>Bacilli</taxon>
        <taxon>Bacillales</taxon>
        <taxon>Listeriaceae</taxon>
        <taxon>Listeria</taxon>
    </lineage>
</organism>
<gene>
    <name evidence="2" type="ordered locus">LMM7_0277</name>
</gene>
<dbReference type="KEGG" id="lmq:LMM7_0277"/>
<protein>
    <recommendedName>
        <fullName evidence="1">DUF1266 domain-containing protein</fullName>
    </recommendedName>
</protein>
<sequence>MFGRKKVSIPEEYLQFNQFSADKERLLCIGAFTTENKHKVETKLDGSNNMLKLYYPKNRAAKVMKYWLPMFGINDGYSAVEVITNWIQANDYSGMIAANTTNKVIRIVTKASQKEGLDETSLVAAANKVKTYGAFDLDRLGYIVRVCYSLDLINEEQAWGFLEELWDAATMHYDDWDEYCVSYLNGEEGLDTNWYSDGVKAYVALRKDAASLLNKYQLKN</sequence>
<reference evidence="2 3" key="1">
    <citation type="journal article" date="2011" name="J. Bacteriol.">
        <title>Genome sequence of the nonpathogenic Listeria monocytogenes serovar 4a strain M7.</title>
        <authorList>
            <person name="Chen J."/>
            <person name="Xia Y."/>
            <person name="Cheng C."/>
            <person name="Fang C."/>
            <person name="Shan Y."/>
            <person name="Jin G."/>
            <person name="Fang W."/>
        </authorList>
    </citation>
    <scope>NUCLEOTIDE SEQUENCE [LARGE SCALE GENOMIC DNA]</scope>
    <source>
        <strain evidence="2 3">M7</strain>
    </source>
</reference>
<evidence type="ECO:0000313" key="3">
    <source>
        <dbReference type="Proteomes" id="UP000000486"/>
    </source>
</evidence>
<accession>A0A0E0UT65</accession>
<dbReference type="Proteomes" id="UP000000486">
    <property type="component" value="Chromosome"/>
</dbReference>
<proteinExistence type="predicted"/>
<evidence type="ECO:0000313" key="2">
    <source>
        <dbReference type="EMBL" id="AEH91283.1"/>
    </source>
</evidence>
<dbReference type="HOGENOM" id="CLU_1254674_0_0_9"/>
<dbReference type="Pfam" id="PF06889">
    <property type="entry name" value="DUF1266"/>
    <property type="match status" value="1"/>
</dbReference>
<feature type="domain" description="DUF1266" evidence="1">
    <location>
        <begin position="112"/>
        <end position="211"/>
    </location>
</feature>
<dbReference type="AlphaFoldDB" id="A0A0E0UT65"/>
<evidence type="ECO:0000259" key="1">
    <source>
        <dbReference type="Pfam" id="PF06889"/>
    </source>
</evidence>
<dbReference type="RefSeq" id="WP_008946660.1">
    <property type="nucleotide sequence ID" value="NC_017537.1"/>
</dbReference>
<dbReference type="EMBL" id="CP002816">
    <property type="protein sequence ID" value="AEH91283.1"/>
    <property type="molecule type" value="Genomic_DNA"/>
</dbReference>
<name>A0A0E0UT65_LISMM</name>
<dbReference type="InterPro" id="IPR009677">
    <property type="entry name" value="DUF1266"/>
</dbReference>